<evidence type="ECO:0000313" key="8">
    <source>
        <dbReference type="Proteomes" id="UP001611075"/>
    </source>
</evidence>
<evidence type="ECO:0000256" key="2">
    <source>
        <dbReference type="ARBA" id="ARBA00023002"/>
    </source>
</evidence>
<dbReference type="InterPro" id="IPR050411">
    <property type="entry name" value="AlphaKG_dependent_hydroxylases"/>
</dbReference>
<dbReference type="InterPro" id="IPR003819">
    <property type="entry name" value="TauD/TfdA-like"/>
</dbReference>
<accession>A0ABW7ST12</accession>
<organism evidence="7 8">
    <name type="scientific">Micromonospora rubida</name>
    <dbReference type="NCBI Taxonomy" id="2697657"/>
    <lineage>
        <taxon>Bacteria</taxon>
        <taxon>Bacillati</taxon>
        <taxon>Actinomycetota</taxon>
        <taxon>Actinomycetes</taxon>
        <taxon>Micromonosporales</taxon>
        <taxon>Micromonosporaceae</taxon>
        <taxon>Micromonospora</taxon>
    </lineage>
</organism>
<gene>
    <name evidence="7" type="ORF">ACH4OY_29800</name>
</gene>
<dbReference type="PANTHER" id="PTHR10696">
    <property type="entry name" value="GAMMA-BUTYROBETAINE HYDROXYLASE-RELATED"/>
    <property type="match status" value="1"/>
</dbReference>
<evidence type="ECO:0000256" key="1">
    <source>
        <dbReference type="ARBA" id="ARBA00001954"/>
    </source>
</evidence>
<protein>
    <submittedName>
        <fullName evidence="7">TauD/TfdA family dioxygenase</fullName>
    </submittedName>
</protein>
<dbReference type="Pfam" id="PF02668">
    <property type="entry name" value="TauD"/>
    <property type="match status" value="1"/>
</dbReference>
<comment type="caution">
    <text evidence="7">The sequence shown here is derived from an EMBL/GenBank/DDBJ whole genome shotgun (WGS) entry which is preliminary data.</text>
</comment>
<dbReference type="PANTHER" id="PTHR10696:SF56">
    <property type="entry name" value="TAUD_TFDA-LIKE DOMAIN-CONTAINING PROTEIN"/>
    <property type="match status" value="1"/>
</dbReference>
<dbReference type="InterPro" id="IPR042098">
    <property type="entry name" value="TauD-like_sf"/>
</dbReference>
<keyword evidence="7" id="KW-0223">Dioxygenase</keyword>
<keyword evidence="4" id="KW-0045">Antibiotic biosynthesis</keyword>
<evidence type="ECO:0000259" key="6">
    <source>
        <dbReference type="Pfam" id="PF02668"/>
    </source>
</evidence>
<proteinExistence type="predicted"/>
<feature type="domain" description="TauD/TfdA-like" evidence="6">
    <location>
        <begin position="31"/>
        <end position="330"/>
    </location>
</feature>
<dbReference type="Gene3D" id="3.60.130.10">
    <property type="entry name" value="Clavaminate synthase-like"/>
    <property type="match status" value="1"/>
</dbReference>
<evidence type="ECO:0000256" key="5">
    <source>
        <dbReference type="SAM" id="MobiDB-lite"/>
    </source>
</evidence>
<comment type="cofactor">
    <cofactor evidence="1">
        <name>Fe(2+)</name>
        <dbReference type="ChEBI" id="CHEBI:29033"/>
    </cofactor>
</comment>
<evidence type="ECO:0000256" key="4">
    <source>
        <dbReference type="ARBA" id="ARBA00023194"/>
    </source>
</evidence>
<evidence type="ECO:0000313" key="7">
    <source>
        <dbReference type="EMBL" id="MFI0796848.1"/>
    </source>
</evidence>
<dbReference type="Proteomes" id="UP001611075">
    <property type="component" value="Unassembled WGS sequence"/>
</dbReference>
<keyword evidence="3" id="KW-0408">Iron</keyword>
<dbReference type="EMBL" id="JBIRPU010000035">
    <property type="protein sequence ID" value="MFI0796848.1"/>
    <property type="molecule type" value="Genomic_DNA"/>
</dbReference>
<reference evidence="7 8" key="1">
    <citation type="submission" date="2024-10" db="EMBL/GenBank/DDBJ databases">
        <title>The Natural Products Discovery Center: Release of the First 8490 Sequenced Strains for Exploring Actinobacteria Biosynthetic Diversity.</title>
        <authorList>
            <person name="Kalkreuter E."/>
            <person name="Kautsar S.A."/>
            <person name="Yang D."/>
            <person name="Bader C.D."/>
            <person name="Teijaro C.N."/>
            <person name="Fluegel L."/>
            <person name="Davis C.M."/>
            <person name="Simpson J.R."/>
            <person name="Lauterbach L."/>
            <person name="Steele A.D."/>
            <person name="Gui C."/>
            <person name="Meng S."/>
            <person name="Li G."/>
            <person name="Viehrig K."/>
            <person name="Ye F."/>
            <person name="Su P."/>
            <person name="Kiefer A.F."/>
            <person name="Nichols A."/>
            <person name="Cepeda A.J."/>
            <person name="Yan W."/>
            <person name="Fan B."/>
            <person name="Jiang Y."/>
            <person name="Adhikari A."/>
            <person name="Zheng C.-J."/>
            <person name="Schuster L."/>
            <person name="Cowan T.M."/>
            <person name="Smanski M.J."/>
            <person name="Chevrette M.G."/>
            <person name="De Carvalho L.P.S."/>
            <person name="Shen B."/>
        </authorList>
    </citation>
    <scope>NUCLEOTIDE SEQUENCE [LARGE SCALE GENOMIC DNA]</scope>
    <source>
        <strain evidence="7 8">NPDC021253</strain>
    </source>
</reference>
<feature type="region of interest" description="Disordered" evidence="5">
    <location>
        <begin position="339"/>
        <end position="365"/>
    </location>
</feature>
<keyword evidence="8" id="KW-1185">Reference proteome</keyword>
<dbReference type="GO" id="GO:0051213">
    <property type="term" value="F:dioxygenase activity"/>
    <property type="evidence" value="ECO:0007669"/>
    <property type="project" value="UniProtKB-KW"/>
</dbReference>
<evidence type="ECO:0000256" key="3">
    <source>
        <dbReference type="ARBA" id="ARBA00023004"/>
    </source>
</evidence>
<keyword evidence="2" id="KW-0560">Oxidoreductase</keyword>
<dbReference type="SUPFAM" id="SSF51197">
    <property type="entry name" value="Clavaminate synthase-like"/>
    <property type="match status" value="1"/>
</dbReference>
<name>A0ABW7ST12_9ACTN</name>
<dbReference type="RefSeq" id="WP_396685345.1">
    <property type="nucleotide sequence ID" value="NZ_JBIRPU010000035.1"/>
</dbReference>
<sequence length="365" mass="40127">MTEQIRVAPVIPRRNRERALVDVRPDWPGGPLPVLIQANLPDLDLATWLAGNRATVDELARRHAAVLFRGFAVADAADFRTAMATLSGTVLSYGERSSPRSEVTEGVYTSTEHPADQPIVLHNEQSYTLNWPLRIVFFCETEPAAGGRTPLADSRRVLARLSPATVAEFERRGGVGYQRNYLPGISLSWQTAFQTDSRAEVEAYCARSAIEAQWVGDEQLRTRQVRPAVREHPVTGERTWFNHALFFHVTSLPEEISAGLRRALAEEDLPYQTTYGDGTPIGDDVLAELRAAYAAETRSFPWRRGDVLLVENMLAAHAREPFTPPRRILTAMSDPFAAPEATSVSMPGPRAASAPAGAATTGDRS</sequence>
<feature type="compositionally biased region" description="Low complexity" evidence="5">
    <location>
        <begin position="347"/>
        <end position="365"/>
    </location>
</feature>